<dbReference type="Gene3D" id="1.10.375.10">
    <property type="entry name" value="Human Immunodeficiency Virus Type 1 Capsid Protein"/>
    <property type="match status" value="1"/>
</dbReference>
<dbReference type="EMBL" id="QRBI01000295">
    <property type="protein sequence ID" value="RMB89295.1"/>
    <property type="molecule type" value="Genomic_DNA"/>
</dbReference>
<dbReference type="AlphaFoldDB" id="A0A3M0IKN5"/>
<dbReference type="GO" id="GO:0008270">
    <property type="term" value="F:zinc ion binding"/>
    <property type="evidence" value="ECO:0007669"/>
    <property type="project" value="UniProtKB-KW"/>
</dbReference>
<evidence type="ECO:0000313" key="8">
    <source>
        <dbReference type="Proteomes" id="UP000269221"/>
    </source>
</evidence>
<comment type="caution">
    <text evidence="7">The sequence shown here is derived from an EMBL/GenBank/DDBJ whole genome shotgun (WGS) entry which is preliminary data.</text>
</comment>
<dbReference type="Pfam" id="PF00607">
    <property type="entry name" value="Gag_p24"/>
    <property type="match status" value="1"/>
</dbReference>
<evidence type="ECO:0000259" key="6">
    <source>
        <dbReference type="PROSITE" id="PS50158"/>
    </source>
</evidence>
<dbReference type="InterPro" id="IPR045345">
    <property type="entry name" value="Gag_p24_C"/>
</dbReference>
<dbReference type="InterPro" id="IPR036875">
    <property type="entry name" value="Znf_CCHC_sf"/>
</dbReference>
<keyword evidence="1" id="KW-0519">Myristate</keyword>
<dbReference type="PANTHER" id="PTHR40389">
    <property type="entry name" value="ENDOGENOUS RETROVIRUS GROUP K MEMBER 24 GAG POLYPROTEIN-RELATED"/>
    <property type="match status" value="1"/>
</dbReference>
<dbReference type="InterPro" id="IPR050195">
    <property type="entry name" value="Primate_lentivir_Gag_pol-like"/>
</dbReference>
<proteinExistence type="predicted"/>
<accession>A0A3M0IKN5</accession>
<dbReference type="PROSITE" id="PS50158">
    <property type="entry name" value="ZF_CCHC"/>
    <property type="match status" value="1"/>
</dbReference>
<evidence type="ECO:0000256" key="5">
    <source>
        <dbReference type="PROSITE-ProRule" id="PRU00047"/>
    </source>
</evidence>
<dbReference type="GO" id="GO:0003676">
    <property type="term" value="F:nucleic acid binding"/>
    <property type="evidence" value="ECO:0007669"/>
    <property type="project" value="InterPro"/>
</dbReference>
<evidence type="ECO:0000313" key="7">
    <source>
        <dbReference type="EMBL" id="RMB89295.1"/>
    </source>
</evidence>
<reference evidence="7 8" key="1">
    <citation type="submission" date="2018-07" db="EMBL/GenBank/DDBJ databases">
        <title>A high quality draft genome assembly of the barn swallow (H. rustica rustica).</title>
        <authorList>
            <person name="Formenti G."/>
            <person name="Chiara M."/>
            <person name="Poveda L."/>
            <person name="Francoijs K.-J."/>
            <person name="Bonisoli-Alquati A."/>
            <person name="Canova L."/>
            <person name="Gianfranceschi L."/>
            <person name="Horner D.S."/>
            <person name="Saino N."/>
        </authorList>
    </citation>
    <scope>NUCLEOTIDE SEQUENCE [LARGE SCALE GENOMIC DNA]</scope>
    <source>
        <strain evidence="7">Chelidonia</strain>
        <tissue evidence="7">Blood</tissue>
    </source>
</reference>
<evidence type="ECO:0000256" key="2">
    <source>
        <dbReference type="ARBA" id="ARBA00022723"/>
    </source>
</evidence>
<dbReference type="PANTHER" id="PTHR40389:SF2">
    <property type="entry name" value="ENDOGENOUS RETROVIRUS GROUP K MEMBER 24 GAG POLYPROTEIN-RELATED"/>
    <property type="match status" value="1"/>
</dbReference>
<dbReference type="InterPro" id="IPR008919">
    <property type="entry name" value="Retrov_capsid_N"/>
</dbReference>
<dbReference type="InterPro" id="IPR008916">
    <property type="entry name" value="Retrov_capsid_C"/>
</dbReference>
<keyword evidence="1" id="KW-0449">Lipoprotein</keyword>
<evidence type="ECO:0000256" key="1">
    <source>
        <dbReference type="ARBA" id="ARBA00022707"/>
    </source>
</evidence>
<dbReference type="Gene3D" id="4.10.60.10">
    <property type="entry name" value="Zinc finger, CCHC-type"/>
    <property type="match status" value="1"/>
</dbReference>
<name>A0A3M0IKN5_HIRRU</name>
<sequence length="221" mass="24440">MILTDSQFIIWEAKWRRALNELRDKYQGGANAGFTVAQLAGDPPLDNPARQARLFLWEVLTDIKNAARKAMVQIPPTGVTESSYTDIKQGSSESFTSFMDRLMQAVDRQVSDEGVKPHLIRCLAFANTNPECKRVIGAMPGRPSMAEMIEACSKVGTPQHVTTVLGDQVEKAVKDAFANFQQGQCYKRGKQGHFKKDCPKLAKIASSPDMCPRCCIHTCCA</sequence>
<dbReference type="Pfam" id="PF19317">
    <property type="entry name" value="Gag_p24_C"/>
    <property type="match status" value="1"/>
</dbReference>
<protein>
    <recommendedName>
        <fullName evidence="6">CCHC-type domain-containing protein</fullName>
    </recommendedName>
</protein>
<keyword evidence="3 5" id="KW-0863">Zinc-finger</keyword>
<dbReference type="SUPFAM" id="SSF47943">
    <property type="entry name" value="Retrovirus capsid protein, N-terminal core domain"/>
    <property type="match status" value="1"/>
</dbReference>
<evidence type="ECO:0000256" key="4">
    <source>
        <dbReference type="ARBA" id="ARBA00022833"/>
    </source>
</evidence>
<dbReference type="SUPFAM" id="SSF47353">
    <property type="entry name" value="Retrovirus capsid dimerization domain-like"/>
    <property type="match status" value="1"/>
</dbReference>
<dbReference type="SUPFAM" id="SSF57756">
    <property type="entry name" value="Retrovirus zinc finger-like domains"/>
    <property type="match status" value="1"/>
</dbReference>
<gene>
    <name evidence="7" type="ORF">DUI87_34276</name>
</gene>
<evidence type="ECO:0000256" key="3">
    <source>
        <dbReference type="ARBA" id="ARBA00022771"/>
    </source>
</evidence>
<feature type="domain" description="CCHC-type" evidence="6">
    <location>
        <begin position="185"/>
        <end position="200"/>
    </location>
</feature>
<keyword evidence="2" id="KW-0479">Metal-binding</keyword>
<dbReference type="Gene3D" id="1.10.1200.30">
    <property type="match status" value="1"/>
</dbReference>
<dbReference type="OrthoDB" id="9048915at2759"/>
<dbReference type="GO" id="GO:0016032">
    <property type="term" value="P:viral process"/>
    <property type="evidence" value="ECO:0007669"/>
    <property type="project" value="InterPro"/>
</dbReference>
<dbReference type="Proteomes" id="UP000269221">
    <property type="component" value="Unassembled WGS sequence"/>
</dbReference>
<organism evidence="7 8">
    <name type="scientific">Hirundo rustica rustica</name>
    <dbReference type="NCBI Taxonomy" id="333673"/>
    <lineage>
        <taxon>Eukaryota</taxon>
        <taxon>Metazoa</taxon>
        <taxon>Chordata</taxon>
        <taxon>Craniata</taxon>
        <taxon>Vertebrata</taxon>
        <taxon>Euteleostomi</taxon>
        <taxon>Archelosauria</taxon>
        <taxon>Archosauria</taxon>
        <taxon>Dinosauria</taxon>
        <taxon>Saurischia</taxon>
        <taxon>Theropoda</taxon>
        <taxon>Coelurosauria</taxon>
        <taxon>Aves</taxon>
        <taxon>Neognathae</taxon>
        <taxon>Neoaves</taxon>
        <taxon>Telluraves</taxon>
        <taxon>Australaves</taxon>
        <taxon>Passeriformes</taxon>
        <taxon>Sylvioidea</taxon>
        <taxon>Hirundinidae</taxon>
        <taxon>Hirundo</taxon>
    </lineage>
</organism>
<keyword evidence="8" id="KW-1185">Reference proteome</keyword>
<dbReference type="InterPro" id="IPR001878">
    <property type="entry name" value="Znf_CCHC"/>
</dbReference>
<keyword evidence="4" id="KW-0862">Zinc</keyword>